<dbReference type="EMBL" id="BDEQ01000001">
    <property type="protein sequence ID" value="GAT97018.1"/>
    <property type="molecule type" value="Genomic_DNA"/>
</dbReference>
<dbReference type="VEuPathDB" id="AmoebaDB:EHI_099320"/>
<sequence>MKYSLDFPFIQKISQYLFNINDLLSFQLVSKKCGKVFLFSSCYHYQPFNYDIFQTDSKVYDEFRIKMKLFHNSPIIELNEITLQFIDLIPSFSSKRFILNGKIVQDNVPIQILQQTIEYSTTCYLPEISSMSSVTKVKGYLPKGMRLIDWMRREDKLNFLFVISYDDSDVILDGFEPNTIASEIVILLKGEKKHLTQYNNIPHLTICLNHFSEPYYSNEIVMKQENGLMRMVEPTDSISLRMFYDMYLFTYVVILKSTRNGKILHLETYNMVKKVINCNVPQQQLILPKDMDYFEGEYYPPECHLKELKVNFCDTNQSIEQSITSLTLNRFVDYYQFLPNYAPFNSSQLKTLQLINSELNHSLKYLSQLTQLVLIECNINVPINNFYPSSLKRLYCQREQLPHCLNVEEMIIINLNDSFNSSHWLQSSNIIFSVYLFTLLLLWLYFNTQRISIVFPLIIILQLTLIQSSWNNNPCRCLNLNQYHYLHQLSIWNIQDDIIQSNNIQLLAIFHSTKYINLKSIKSLKSVFLKQSPYVIPPPFCKSYILN</sequence>
<organism evidence="2 3">
    <name type="scientific">Entamoeba histolytica</name>
    <dbReference type="NCBI Taxonomy" id="5759"/>
    <lineage>
        <taxon>Eukaryota</taxon>
        <taxon>Amoebozoa</taxon>
        <taxon>Evosea</taxon>
        <taxon>Archamoebae</taxon>
        <taxon>Mastigamoebida</taxon>
        <taxon>Entamoebidae</taxon>
        <taxon>Entamoeba</taxon>
    </lineage>
</organism>
<evidence type="ECO:0000256" key="1">
    <source>
        <dbReference type="SAM" id="Phobius"/>
    </source>
</evidence>
<keyword evidence="1" id="KW-0472">Membrane</keyword>
<keyword evidence="1" id="KW-1133">Transmembrane helix</keyword>
<dbReference type="eggNOG" id="ENOG502RDMI">
    <property type="taxonomic scope" value="Eukaryota"/>
</dbReference>
<evidence type="ECO:0000313" key="3">
    <source>
        <dbReference type="Proteomes" id="UP000078387"/>
    </source>
</evidence>
<protein>
    <submittedName>
        <fullName evidence="2">Uncharacterized protein</fullName>
    </submittedName>
</protein>
<gene>
    <name evidence="2" type="ORF">CL6EHI_099320</name>
</gene>
<dbReference type="AlphaFoldDB" id="A0A175JUA2"/>
<proteinExistence type="predicted"/>
<comment type="caution">
    <text evidence="2">The sequence shown here is derived from an EMBL/GenBank/DDBJ whole genome shotgun (WGS) entry which is preliminary data.</text>
</comment>
<feature type="transmembrane region" description="Helical" evidence="1">
    <location>
        <begin position="453"/>
        <end position="470"/>
    </location>
</feature>
<accession>A0A175JUA2</accession>
<dbReference type="Proteomes" id="UP000078387">
    <property type="component" value="Unassembled WGS sequence"/>
</dbReference>
<dbReference type="VEuPathDB" id="AmoebaDB:EHI5A_048600"/>
<reference evidence="2 3" key="1">
    <citation type="submission" date="2016-05" db="EMBL/GenBank/DDBJ databases">
        <title>First whole genome sequencing of Entamoeba histolytica HM1:IMSS-clone-6.</title>
        <authorList>
            <person name="Mukherjee Avik.K."/>
            <person name="Izumyama S."/>
            <person name="Nakada-Tsukui K."/>
            <person name="Nozaki T."/>
        </authorList>
    </citation>
    <scope>NUCLEOTIDE SEQUENCE [LARGE SCALE GENOMIC DNA]</scope>
    <source>
        <strain evidence="2 3">HM1:IMSS clone 6</strain>
    </source>
</reference>
<evidence type="ECO:0000313" key="2">
    <source>
        <dbReference type="EMBL" id="GAT97018.1"/>
    </source>
</evidence>
<dbReference type="VEuPathDB" id="AmoebaDB:KM1_028860"/>
<dbReference type="VEuPathDB" id="AmoebaDB:EHI7A_027590"/>
<feature type="transmembrane region" description="Helical" evidence="1">
    <location>
        <begin position="424"/>
        <end position="446"/>
    </location>
</feature>
<keyword evidence="1" id="KW-0812">Transmembrane</keyword>
<name>A0A175JUA2_ENTHI</name>
<dbReference type="VEuPathDB" id="AmoebaDB:EHI8A_101230"/>